<accession>A0ABZ2ICL3</accession>
<dbReference type="PANTHER" id="PTHR32114:SF2">
    <property type="entry name" value="ABC TRANSPORTER ABCH.3"/>
    <property type="match status" value="1"/>
</dbReference>
<evidence type="ECO:0000313" key="4">
    <source>
        <dbReference type="Proteomes" id="UP001363460"/>
    </source>
</evidence>
<proteinExistence type="predicted"/>
<sequence>MSAGVRISSLRVDAFRGISDPIVFDLSSPITLVFAPNGTGKTTLCEAAEWLLTGQVERLKEGKDFNPQVLQSKWVKDQRQPSVVGQIWVGGEQRHLSRLVNGEAQETEFGAAAGDAVSIGPNELLSFLAPSAAANETHHLRAINLRQRWLRGTRFLTAEALAALVDSDDDTIQRRTQVFADLLGIRHLLDAEQLCDKYIADLGSRERLLSQRILGQEAEIATLKTALDTAGVTTSALSELEAAEAALGLEADNLNVVDPNVAGRIEAAMAEQGRRKHLAELRSSTIETVAAQWEVRVEAETKLAALSQSESILAARLVQIETDGRLAATAVSETAARQTLQSETARLLTSARDALTKHANTLAGILGVHGDASPPIDLTATIASLYLRLPQSQWSSDERARRGVALRAAIASFGNDAEEARRIELLRGQLDALAPNLMSEEAIALLRSEAAALELAESDAIARLQATSGPLARLQGAARDLLEHAHDDEASECPVCKHDWGDASRLRSAITSTLDTVPELGHLAQVAAGSASQAARLAASRLEEAVLRRAQADRLRSELQTLEQAYSRRRLDLDALGLSSEDPLTSLRTADWHLSIATALAALVEERRRFETLLSLPAASLFGDETPIPGLAAQLQQSVAVLEQAIQLKLSAVVTELQEKTAERDRLRREHSVAQQQLRDCRQELQGLTVEASRLAALWDEAAPGRAFTSAMLQEVRQEIAEETAIVAGAAAALAAASAAWSVQVRRERLEQLTAEVAPAREQCARMTLRIDAAKRAKATFHEAYNDVSKRQIEDLSRVVNPLFARMHANRVFDNIRLGQTDEPLRWLADAGNQAMDPGKDFSQGQRQDLALALFLGRARSLGGTFFLDEPVTHLDDLNRVGLLDIFRATVMESSPIVNLVITTASKALARHLIEKFSAVGPVETPAGRTVPLRVLELDGNGRTGVIMRNAYPG</sequence>
<feature type="domain" description="Rad50/SbcC-type AAA" evidence="2">
    <location>
        <begin position="9"/>
        <end position="64"/>
    </location>
</feature>
<dbReference type="PANTHER" id="PTHR32114">
    <property type="entry name" value="ABC TRANSPORTER ABCH.3"/>
    <property type="match status" value="1"/>
</dbReference>
<feature type="coiled-coil region" evidence="1">
    <location>
        <begin position="650"/>
        <end position="691"/>
    </location>
</feature>
<name>A0ABZ2ICL3_9CAUL</name>
<organism evidence="3 4">
    <name type="scientific">Brevundimonas olei</name>
    <dbReference type="NCBI Taxonomy" id="657642"/>
    <lineage>
        <taxon>Bacteria</taxon>
        <taxon>Pseudomonadati</taxon>
        <taxon>Pseudomonadota</taxon>
        <taxon>Alphaproteobacteria</taxon>
        <taxon>Caulobacterales</taxon>
        <taxon>Caulobacteraceae</taxon>
        <taxon>Brevundimonas</taxon>
    </lineage>
</organism>
<keyword evidence="1" id="KW-0175">Coiled coil</keyword>
<dbReference type="InterPro" id="IPR038729">
    <property type="entry name" value="Rad50/SbcC_AAA"/>
</dbReference>
<gene>
    <name evidence="3" type="ORF">V8J38_09630</name>
</gene>
<dbReference type="Gene3D" id="3.40.50.300">
    <property type="entry name" value="P-loop containing nucleotide triphosphate hydrolases"/>
    <property type="match status" value="2"/>
</dbReference>
<dbReference type="Pfam" id="PF13476">
    <property type="entry name" value="AAA_23"/>
    <property type="match status" value="1"/>
</dbReference>
<dbReference type="RefSeq" id="WP_338575332.1">
    <property type="nucleotide sequence ID" value="NZ_CP146369.1"/>
</dbReference>
<evidence type="ECO:0000313" key="3">
    <source>
        <dbReference type="EMBL" id="WWT53524.1"/>
    </source>
</evidence>
<protein>
    <submittedName>
        <fullName evidence="3">AAA family ATPase</fullName>
    </submittedName>
</protein>
<dbReference type="InterPro" id="IPR027417">
    <property type="entry name" value="P-loop_NTPase"/>
</dbReference>
<reference evidence="3 4" key="1">
    <citation type="submission" date="2024-02" db="EMBL/GenBank/DDBJ databases">
        <title>Distribution and functional of Brevundimonas-related endobacteria within Verticillium dahliae.</title>
        <authorList>
            <person name="Zeng H."/>
        </authorList>
    </citation>
    <scope>NUCLEOTIDE SEQUENCE [LARGE SCALE GENOMIC DNA]</scope>
    <source>
        <strain evidence="3 4">TRM 44200</strain>
    </source>
</reference>
<evidence type="ECO:0000256" key="1">
    <source>
        <dbReference type="SAM" id="Coils"/>
    </source>
</evidence>
<dbReference type="EMBL" id="CP146369">
    <property type="protein sequence ID" value="WWT53524.1"/>
    <property type="molecule type" value="Genomic_DNA"/>
</dbReference>
<keyword evidence="4" id="KW-1185">Reference proteome</keyword>
<dbReference type="SUPFAM" id="SSF52540">
    <property type="entry name" value="P-loop containing nucleoside triphosphate hydrolases"/>
    <property type="match status" value="1"/>
</dbReference>
<evidence type="ECO:0000259" key="2">
    <source>
        <dbReference type="Pfam" id="PF13476"/>
    </source>
</evidence>
<dbReference type="Proteomes" id="UP001363460">
    <property type="component" value="Chromosome"/>
</dbReference>